<feature type="region of interest" description="Disordered" evidence="13">
    <location>
        <begin position="440"/>
        <end position="500"/>
    </location>
</feature>
<dbReference type="Gene3D" id="3.90.580.10">
    <property type="entry name" value="Zinc finger, CHC2-type domain"/>
    <property type="match status" value="1"/>
</dbReference>
<feature type="zinc finger region" description="CHC2-type" evidence="12">
    <location>
        <begin position="29"/>
        <end position="53"/>
    </location>
</feature>
<evidence type="ECO:0000313" key="15">
    <source>
        <dbReference type="EMBL" id="KZM34952.1"/>
    </source>
</evidence>
<evidence type="ECO:0000256" key="4">
    <source>
        <dbReference type="ARBA" id="ARBA00022695"/>
    </source>
</evidence>
<dbReference type="NCBIfam" id="TIGR01391">
    <property type="entry name" value="dnaG"/>
    <property type="match status" value="1"/>
</dbReference>
<dbReference type="AlphaFoldDB" id="A0A163R8J2"/>
<dbReference type="Pfam" id="PF13662">
    <property type="entry name" value="Toprim_4"/>
    <property type="match status" value="1"/>
</dbReference>
<evidence type="ECO:0000256" key="5">
    <source>
        <dbReference type="ARBA" id="ARBA00022705"/>
    </source>
</evidence>
<protein>
    <recommendedName>
        <fullName evidence="12">DNA primase</fullName>
        <ecNumber evidence="12">2.7.7.101</ecNumber>
    </recommendedName>
</protein>
<dbReference type="Pfam" id="PF08275">
    <property type="entry name" value="DNAG_N"/>
    <property type="match status" value="1"/>
</dbReference>
<dbReference type="SUPFAM" id="SSF56731">
    <property type="entry name" value="DNA primase core"/>
    <property type="match status" value="1"/>
</dbReference>
<proteinExistence type="inferred from homology"/>
<accession>A0A163R8J2</accession>
<evidence type="ECO:0000256" key="7">
    <source>
        <dbReference type="ARBA" id="ARBA00022771"/>
    </source>
</evidence>
<dbReference type="InterPro" id="IPR006295">
    <property type="entry name" value="DNA_primase_DnaG"/>
</dbReference>
<evidence type="ECO:0000259" key="14">
    <source>
        <dbReference type="PROSITE" id="PS50880"/>
    </source>
</evidence>
<dbReference type="Proteomes" id="UP000076447">
    <property type="component" value="Unassembled WGS sequence"/>
</dbReference>
<dbReference type="PATRIC" id="fig|43678.3.peg.2428"/>
<gene>
    <name evidence="12 15" type="primary">dnaG</name>
    <name evidence="15" type="ORF">OJAG_23220</name>
</gene>
<comment type="similarity">
    <text evidence="12">Belongs to the DnaG primase family.</text>
</comment>
<dbReference type="SUPFAM" id="SSF57783">
    <property type="entry name" value="Zinc beta-ribbon"/>
    <property type="match status" value="1"/>
</dbReference>
<keyword evidence="7 12" id="KW-0863">Zinc-finger</keyword>
<evidence type="ECO:0000256" key="3">
    <source>
        <dbReference type="ARBA" id="ARBA00022679"/>
    </source>
</evidence>
<dbReference type="GO" id="GO:0000428">
    <property type="term" value="C:DNA-directed RNA polymerase complex"/>
    <property type="evidence" value="ECO:0007669"/>
    <property type="project" value="UniProtKB-KW"/>
</dbReference>
<evidence type="ECO:0000256" key="11">
    <source>
        <dbReference type="ARBA" id="ARBA00023163"/>
    </source>
</evidence>
<keyword evidence="4 12" id="KW-0548">Nucleotidyltransferase</keyword>
<name>A0A163R8J2_9CELL</name>
<comment type="caution">
    <text evidence="15">The sequence shown here is derived from an EMBL/GenBank/DDBJ whole genome shotgun (WGS) entry which is preliminary data.</text>
</comment>
<dbReference type="GO" id="GO:0005737">
    <property type="term" value="C:cytoplasm"/>
    <property type="evidence" value="ECO:0007669"/>
    <property type="project" value="TreeGrafter"/>
</dbReference>
<dbReference type="GO" id="GO:0008270">
    <property type="term" value="F:zinc ion binding"/>
    <property type="evidence" value="ECO:0007669"/>
    <property type="project" value="UniProtKB-UniRule"/>
</dbReference>
<keyword evidence="6 12" id="KW-0479">Metal-binding</keyword>
<evidence type="ECO:0000313" key="16">
    <source>
        <dbReference type="Proteomes" id="UP000076447"/>
    </source>
</evidence>
<dbReference type="InterPro" id="IPR034151">
    <property type="entry name" value="TOPRIM_DnaG_bac"/>
</dbReference>
<dbReference type="SMART" id="SM00493">
    <property type="entry name" value="TOPRIM"/>
    <property type="match status" value="1"/>
</dbReference>
<evidence type="ECO:0000256" key="1">
    <source>
        <dbReference type="ARBA" id="ARBA00022478"/>
    </source>
</evidence>
<reference evidence="15 16" key="1">
    <citation type="submission" date="2016-01" db="EMBL/GenBank/DDBJ databases">
        <title>Genome sequence of Oerskovia enterophila VJag, an agar and cellulose degrading bacterium.</title>
        <authorList>
            <person name="Poehlein A."/>
            <person name="Jag V."/>
            <person name="Bengelsdorf F."/>
            <person name="Duerre P."/>
            <person name="Daniel R."/>
        </authorList>
    </citation>
    <scope>NUCLEOTIDE SEQUENCE [LARGE SCALE GENOMIC DNA]</scope>
    <source>
        <strain evidence="15 16">VJag</strain>
    </source>
</reference>
<dbReference type="Gene3D" id="3.40.1360.10">
    <property type="match status" value="1"/>
</dbReference>
<sequence length="680" mass="73447">MRERARIDEIVSSHVTLKPAGVGSLKGLCPFHDERSPSFHVRPQVGRWHCFGCNEGGDVISFVQKIDGMTFTEAVEYLADRVGIQLRYEEGGGPRRTEEPGKRQRLLEAHRVASQFFSEQLFAPGATVARTFLAERSFDRSDAERFGVGFAPTGWDALLRHLRGRGFTEAELIASGLMSQGQRGIYDRFRGRLVWPIRDVTGETIGFGARKLFDEDQGPKYLNTPETTLYKKSQVLYGIDLAKREIAKNKRVVVVEGYTDVMAAHLSGITTAVATCGTAFGSDHARIVRRLLGDTTAGGGLQLASGASLGGEIVFTFDGDAAGQKAAVRAFGEDQRFYAQTFVAVEPSGMDPCELRMAHGPEGVRALVEGRQPLFEFVIRTTLDTFDLDTAEGRVAALRAAAPVVAGIRDTALRPEYARMLAGWIGMDSESVRRAVAAAGKAGVPQTLPAPVRPLPPHARRRSSRRAVGPGLLSAGPARSCGPSRAAGARRRAPVPPVRARRGVRRVLRVGLRDARVASRARRDPGRGRHGRSGSSPGRAVGRGRDRAVPGDGARHRQPAGRRPAARGPRERHPGVRQGCHQGVRRPGPHTARRGRQEPPPAPGPCGGPGGLRGSVRRAPGRRAGTSRAARGRLRTWRAPGRRGRRATSPRVTRAALCPSAVRSTRTRCCGQRPRAASSG</sequence>
<dbReference type="Gene3D" id="3.90.980.10">
    <property type="entry name" value="DNA primase, catalytic core, N-terminal domain"/>
    <property type="match status" value="1"/>
</dbReference>
<keyword evidence="9" id="KW-0460">Magnesium</keyword>
<organism evidence="15 16">
    <name type="scientific">Oerskovia enterophila</name>
    <dbReference type="NCBI Taxonomy" id="43678"/>
    <lineage>
        <taxon>Bacteria</taxon>
        <taxon>Bacillati</taxon>
        <taxon>Actinomycetota</taxon>
        <taxon>Actinomycetes</taxon>
        <taxon>Micrococcales</taxon>
        <taxon>Cellulomonadaceae</taxon>
        <taxon>Oerskovia</taxon>
    </lineage>
</organism>
<feature type="compositionally biased region" description="Basic and acidic residues" evidence="13">
    <location>
        <begin position="543"/>
        <end position="555"/>
    </location>
</feature>
<keyword evidence="10 12" id="KW-0238">DNA-binding</keyword>
<keyword evidence="2 12" id="KW-0639">Primosome</keyword>
<evidence type="ECO:0000256" key="12">
    <source>
        <dbReference type="HAMAP-Rule" id="MF_00974"/>
    </source>
</evidence>
<dbReference type="GO" id="GO:0003899">
    <property type="term" value="F:DNA-directed RNA polymerase activity"/>
    <property type="evidence" value="ECO:0007669"/>
    <property type="project" value="UniProtKB-UniRule"/>
</dbReference>
<dbReference type="STRING" id="43678.OJAG_23220"/>
<dbReference type="GO" id="GO:1990077">
    <property type="term" value="C:primosome complex"/>
    <property type="evidence" value="ECO:0007669"/>
    <property type="project" value="UniProtKB-KW"/>
</dbReference>
<dbReference type="SMART" id="SM00400">
    <property type="entry name" value="ZnF_CHCC"/>
    <property type="match status" value="1"/>
</dbReference>
<keyword evidence="11 12" id="KW-0804">Transcription</keyword>
<evidence type="ECO:0000256" key="9">
    <source>
        <dbReference type="ARBA" id="ARBA00022842"/>
    </source>
</evidence>
<keyword evidence="1 12" id="KW-0240">DNA-directed RNA polymerase</keyword>
<dbReference type="FunFam" id="3.90.980.10:FF:000001">
    <property type="entry name" value="DNA primase"/>
    <property type="match status" value="1"/>
</dbReference>
<comment type="cofactor">
    <cofactor evidence="12">
        <name>Zn(2+)</name>
        <dbReference type="ChEBI" id="CHEBI:29105"/>
    </cofactor>
    <text evidence="12">Binds 1 zinc ion per monomer.</text>
</comment>
<dbReference type="EMBL" id="LRIE01000075">
    <property type="protein sequence ID" value="KZM34952.1"/>
    <property type="molecule type" value="Genomic_DNA"/>
</dbReference>
<dbReference type="FunFam" id="3.90.580.10:FF:000001">
    <property type="entry name" value="DNA primase"/>
    <property type="match status" value="1"/>
</dbReference>
<evidence type="ECO:0000256" key="13">
    <source>
        <dbReference type="SAM" id="MobiDB-lite"/>
    </source>
</evidence>
<dbReference type="Pfam" id="PF01807">
    <property type="entry name" value="Zn_ribbon_DnaG"/>
    <property type="match status" value="1"/>
</dbReference>
<dbReference type="InterPro" id="IPR013264">
    <property type="entry name" value="DNAG_N"/>
</dbReference>
<evidence type="ECO:0000256" key="2">
    <source>
        <dbReference type="ARBA" id="ARBA00022515"/>
    </source>
</evidence>
<feature type="compositionally biased region" description="Basic residues" evidence="13">
    <location>
        <begin position="583"/>
        <end position="594"/>
    </location>
</feature>
<dbReference type="InterPro" id="IPR036977">
    <property type="entry name" value="DNA_primase_Znf_CHC2"/>
</dbReference>
<dbReference type="GO" id="GO:0006269">
    <property type="term" value="P:DNA replication, synthesis of primer"/>
    <property type="evidence" value="ECO:0007669"/>
    <property type="project" value="UniProtKB-UniRule"/>
</dbReference>
<dbReference type="Pfam" id="PF10410">
    <property type="entry name" value="DnaB_bind"/>
    <property type="match status" value="1"/>
</dbReference>
<dbReference type="InterPro" id="IPR006171">
    <property type="entry name" value="TOPRIM_dom"/>
</dbReference>
<feature type="compositionally biased region" description="Basic residues" evidence="13">
    <location>
        <begin position="488"/>
        <end position="500"/>
    </location>
</feature>
<dbReference type="InterPro" id="IPR002694">
    <property type="entry name" value="Znf_CHC2"/>
</dbReference>
<comment type="function">
    <text evidence="12">RNA polymerase that catalyzes the synthesis of short RNA molecules used as primers for DNA polymerase during DNA replication.</text>
</comment>
<keyword evidence="3 12" id="KW-0808">Transferase</keyword>
<dbReference type="InterPro" id="IPR050219">
    <property type="entry name" value="DnaG_primase"/>
</dbReference>
<keyword evidence="8 12" id="KW-0862">Zinc</keyword>
<comment type="subunit">
    <text evidence="12">Monomer. Interacts with DnaB.</text>
</comment>
<feature type="region of interest" description="Disordered" evidence="13">
    <location>
        <begin position="516"/>
        <end position="631"/>
    </location>
</feature>
<comment type="catalytic activity">
    <reaction evidence="12">
        <text>ssDNA + n NTP = ssDNA/pppN(pN)n-1 hybrid + (n-1) diphosphate.</text>
        <dbReference type="EC" id="2.7.7.101"/>
    </reaction>
</comment>
<dbReference type="InterPro" id="IPR030846">
    <property type="entry name" value="DnaG_bac"/>
</dbReference>
<dbReference type="PROSITE" id="PS50880">
    <property type="entry name" value="TOPRIM"/>
    <property type="match status" value="1"/>
</dbReference>
<evidence type="ECO:0000256" key="6">
    <source>
        <dbReference type="ARBA" id="ARBA00022723"/>
    </source>
</evidence>
<feature type="domain" description="Toprim" evidence="14">
    <location>
        <begin position="250"/>
        <end position="347"/>
    </location>
</feature>
<dbReference type="PANTHER" id="PTHR30313">
    <property type="entry name" value="DNA PRIMASE"/>
    <property type="match status" value="1"/>
</dbReference>
<evidence type="ECO:0000256" key="8">
    <source>
        <dbReference type="ARBA" id="ARBA00022833"/>
    </source>
</evidence>
<dbReference type="InterPro" id="IPR019475">
    <property type="entry name" value="DNA_primase_DnaB-bd"/>
</dbReference>
<dbReference type="PANTHER" id="PTHR30313:SF2">
    <property type="entry name" value="DNA PRIMASE"/>
    <property type="match status" value="1"/>
</dbReference>
<dbReference type="InterPro" id="IPR037068">
    <property type="entry name" value="DNA_primase_core_N_sf"/>
</dbReference>
<evidence type="ECO:0000256" key="10">
    <source>
        <dbReference type="ARBA" id="ARBA00023125"/>
    </source>
</evidence>
<comment type="domain">
    <text evidence="12">Contains an N-terminal zinc-binding domain, a central core domain that contains the primase activity, and a C-terminal DnaB-binding domain.</text>
</comment>
<feature type="compositionally biased region" description="Basic and acidic residues" evidence="13">
    <location>
        <begin position="516"/>
        <end position="527"/>
    </location>
</feature>
<dbReference type="GO" id="GO:0003677">
    <property type="term" value="F:DNA binding"/>
    <property type="evidence" value="ECO:0007669"/>
    <property type="project" value="UniProtKB-KW"/>
</dbReference>
<dbReference type="EC" id="2.7.7.101" evidence="12"/>
<keyword evidence="5 12" id="KW-0235">DNA replication</keyword>
<dbReference type="HAMAP" id="MF_00974">
    <property type="entry name" value="DNA_primase_DnaG"/>
    <property type="match status" value="1"/>
</dbReference>
<dbReference type="CDD" id="cd03364">
    <property type="entry name" value="TOPRIM_DnaG_primases"/>
    <property type="match status" value="1"/>
</dbReference>